<proteinExistence type="predicted"/>
<sequence>MSAPSGVPAGPGISPRPGEPDVHVRITYADTAFDFSACSTAAINFLIGWQRSHLPDATASVVPDVWVHEYHRLPCEELWLTP</sequence>
<reference evidence="2 3" key="1">
    <citation type="submission" date="2017-10" db="EMBL/GenBank/DDBJ databases">
        <title>Comparative genomics between pathogenic Norcardia.</title>
        <authorList>
            <person name="Zeng L."/>
        </authorList>
    </citation>
    <scope>NUCLEOTIDE SEQUENCE [LARGE SCALE GENOMIC DNA]</scope>
    <source>
        <strain evidence="2 3">NC_YFY_NT001</strain>
    </source>
</reference>
<organism evidence="2 3">
    <name type="scientific">Nocardia terpenica</name>
    <dbReference type="NCBI Taxonomy" id="455432"/>
    <lineage>
        <taxon>Bacteria</taxon>
        <taxon>Bacillati</taxon>
        <taxon>Actinomycetota</taxon>
        <taxon>Actinomycetes</taxon>
        <taxon>Mycobacteriales</taxon>
        <taxon>Nocardiaceae</taxon>
        <taxon>Nocardia</taxon>
    </lineage>
</organism>
<name>A0A291RFJ4_9NOCA</name>
<dbReference type="EMBL" id="CP023778">
    <property type="protein sequence ID" value="ATL65872.1"/>
    <property type="molecule type" value="Genomic_DNA"/>
</dbReference>
<evidence type="ECO:0000313" key="3">
    <source>
        <dbReference type="Proteomes" id="UP000221961"/>
    </source>
</evidence>
<dbReference type="KEGG" id="ntp:CRH09_06230"/>
<evidence type="ECO:0000313" key="2">
    <source>
        <dbReference type="EMBL" id="ATL65872.1"/>
    </source>
</evidence>
<dbReference type="AlphaFoldDB" id="A0A291RFJ4"/>
<feature type="region of interest" description="Disordered" evidence="1">
    <location>
        <begin position="1"/>
        <end position="20"/>
    </location>
</feature>
<evidence type="ECO:0000256" key="1">
    <source>
        <dbReference type="SAM" id="MobiDB-lite"/>
    </source>
</evidence>
<accession>A0A291RFJ4</accession>
<gene>
    <name evidence="2" type="ORF">CRH09_06230</name>
</gene>
<protein>
    <submittedName>
        <fullName evidence="2">Uncharacterized protein</fullName>
    </submittedName>
</protein>
<dbReference type="Proteomes" id="UP000221961">
    <property type="component" value="Chromosome"/>
</dbReference>